<dbReference type="GO" id="GO:0000160">
    <property type="term" value="P:phosphorelay signal transduction system"/>
    <property type="evidence" value="ECO:0007669"/>
    <property type="project" value="InterPro"/>
</dbReference>
<name>A0A328BAT5_9CAUL</name>
<dbReference type="PANTHER" id="PTHR44591:SF25">
    <property type="entry name" value="CHEMOTAXIS TWO-COMPONENT RESPONSE REGULATOR"/>
    <property type="match status" value="1"/>
</dbReference>
<dbReference type="Pfam" id="PF00072">
    <property type="entry name" value="Response_reg"/>
    <property type="match status" value="1"/>
</dbReference>
<evidence type="ECO:0000259" key="3">
    <source>
        <dbReference type="PROSITE" id="PS50110"/>
    </source>
</evidence>
<dbReference type="Proteomes" id="UP000249524">
    <property type="component" value="Unassembled WGS sequence"/>
</dbReference>
<dbReference type="InterPro" id="IPR011006">
    <property type="entry name" value="CheY-like_superfamily"/>
</dbReference>
<sequence>MLAPVSRPVVVVVDDDAAVRSSLAFSLDLQGFDVSTCESGEALLSRALPAGGACLVLDERLPGISGMEALRQLRQRDVTLPAILITSHPKPDLRAAAAAAGVPIVEKPLIGDALMTSIRRALTG</sequence>
<dbReference type="InterPro" id="IPR001789">
    <property type="entry name" value="Sig_transdc_resp-reg_receiver"/>
</dbReference>
<dbReference type="SMART" id="SM00448">
    <property type="entry name" value="REC"/>
    <property type="match status" value="1"/>
</dbReference>
<dbReference type="RefSeq" id="WP_111277724.1">
    <property type="nucleotide sequence ID" value="NZ_QFYS01000010.1"/>
</dbReference>
<dbReference type="OrthoDB" id="9797885at2"/>
<dbReference type="AlphaFoldDB" id="A0A328BAT5"/>
<dbReference type="SUPFAM" id="SSF52172">
    <property type="entry name" value="CheY-like"/>
    <property type="match status" value="1"/>
</dbReference>
<keyword evidence="5" id="KW-1185">Reference proteome</keyword>
<dbReference type="PROSITE" id="PS50110">
    <property type="entry name" value="RESPONSE_REGULATORY"/>
    <property type="match status" value="1"/>
</dbReference>
<evidence type="ECO:0000313" key="5">
    <source>
        <dbReference type="Proteomes" id="UP000249524"/>
    </source>
</evidence>
<reference evidence="4 5" key="1">
    <citation type="submission" date="2018-05" db="EMBL/GenBank/DDBJ databases">
        <authorList>
            <person name="Lanie J.A."/>
            <person name="Ng W.-L."/>
            <person name="Kazmierczak K.M."/>
            <person name="Andrzejewski T.M."/>
            <person name="Davidsen T.M."/>
            <person name="Wayne K.J."/>
            <person name="Tettelin H."/>
            <person name="Glass J.I."/>
            <person name="Rusch D."/>
            <person name="Podicherti R."/>
            <person name="Tsui H.-C.T."/>
            <person name="Winkler M.E."/>
        </authorList>
    </citation>
    <scope>NUCLEOTIDE SEQUENCE [LARGE SCALE GENOMIC DNA]</scope>
    <source>
        <strain evidence="4 5">BUT-10</strain>
    </source>
</reference>
<dbReference type="PANTHER" id="PTHR44591">
    <property type="entry name" value="STRESS RESPONSE REGULATOR PROTEIN 1"/>
    <property type="match status" value="1"/>
</dbReference>
<organism evidence="4 5">
    <name type="scientific">Phenylobacterium kunshanense</name>
    <dbReference type="NCBI Taxonomy" id="1445034"/>
    <lineage>
        <taxon>Bacteria</taxon>
        <taxon>Pseudomonadati</taxon>
        <taxon>Pseudomonadota</taxon>
        <taxon>Alphaproteobacteria</taxon>
        <taxon>Caulobacterales</taxon>
        <taxon>Caulobacteraceae</taxon>
        <taxon>Phenylobacterium</taxon>
    </lineage>
</organism>
<keyword evidence="1 2" id="KW-0597">Phosphoprotein</keyword>
<gene>
    <name evidence="4" type="ORF">DJ019_18225</name>
</gene>
<feature type="domain" description="Response regulatory" evidence="3">
    <location>
        <begin position="9"/>
        <end position="122"/>
    </location>
</feature>
<dbReference type="InterPro" id="IPR050595">
    <property type="entry name" value="Bact_response_regulator"/>
</dbReference>
<evidence type="ECO:0000256" key="1">
    <source>
        <dbReference type="ARBA" id="ARBA00022553"/>
    </source>
</evidence>
<evidence type="ECO:0000313" key="4">
    <source>
        <dbReference type="EMBL" id="RAK62794.1"/>
    </source>
</evidence>
<accession>A0A328BAT5</accession>
<protein>
    <submittedName>
        <fullName evidence="4">Response regulator</fullName>
    </submittedName>
</protein>
<evidence type="ECO:0000256" key="2">
    <source>
        <dbReference type="PROSITE-ProRule" id="PRU00169"/>
    </source>
</evidence>
<dbReference type="Gene3D" id="3.40.50.2300">
    <property type="match status" value="1"/>
</dbReference>
<proteinExistence type="predicted"/>
<feature type="modified residue" description="4-aspartylphosphate" evidence="2">
    <location>
        <position position="58"/>
    </location>
</feature>
<dbReference type="EMBL" id="QFYS01000010">
    <property type="protein sequence ID" value="RAK62794.1"/>
    <property type="molecule type" value="Genomic_DNA"/>
</dbReference>
<comment type="caution">
    <text evidence="4">The sequence shown here is derived from an EMBL/GenBank/DDBJ whole genome shotgun (WGS) entry which is preliminary data.</text>
</comment>